<keyword evidence="3" id="KW-1185">Reference proteome</keyword>
<comment type="caution">
    <text evidence="2">The sequence shown here is derived from an EMBL/GenBank/DDBJ whole genome shotgun (WGS) entry which is preliminary data.</text>
</comment>
<dbReference type="RefSeq" id="WP_158422210.1">
    <property type="nucleotide sequence ID" value="NZ_JAOQJL010000029.1"/>
</dbReference>
<dbReference type="EMBL" id="JAOQJL010000029">
    <property type="protein sequence ID" value="MCU6766387.1"/>
    <property type="molecule type" value="Genomic_DNA"/>
</dbReference>
<evidence type="ECO:0000313" key="3">
    <source>
        <dbReference type="Proteomes" id="UP001652409"/>
    </source>
</evidence>
<proteinExistence type="predicted"/>
<sequence>MSNKYSHWGKLAPAAVVLAAMLASGKGGEALSGQEIAQTQIVKASGCSVCVGICRSASAGTGSGRNCSE</sequence>
<accession>A0ABT2TVW9</accession>
<reference evidence="2 3" key="1">
    <citation type="journal article" date="2021" name="ISME Commun">
        <title>Automated analysis of genomic sequences facilitates high-throughput and comprehensive description of bacteria.</title>
        <authorList>
            <person name="Hitch T.C.A."/>
        </authorList>
    </citation>
    <scope>NUCLEOTIDE SEQUENCE [LARGE SCALE GENOMIC DNA]</scope>
    <source>
        <strain evidence="2 3">Sanger_23</strain>
    </source>
</reference>
<evidence type="ECO:0000256" key="1">
    <source>
        <dbReference type="SAM" id="SignalP"/>
    </source>
</evidence>
<dbReference type="Proteomes" id="UP001652409">
    <property type="component" value="Unassembled WGS sequence"/>
</dbReference>
<organism evidence="2 3">
    <name type="scientific">Blautia ammoniilytica</name>
    <dbReference type="NCBI Taxonomy" id="2981782"/>
    <lineage>
        <taxon>Bacteria</taxon>
        <taxon>Bacillati</taxon>
        <taxon>Bacillota</taxon>
        <taxon>Clostridia</taxon>
        <taxon>Lachnospirales</taxon>
        <taxon>Lachnospiraceae</taxon>
        <taxon>Blautia</taxon>
    </lineage>
</organism>
<evidence type="ECO:0000313" key="2">
    <source>
        <dbReference type="EMBL" id="MCU6766387.1"/>
    </source>
</evidence>
<feature type="chain" id="PRO_5045052712" evidence="1">
    <location>
        <begin position="26"/>
        <end position="69"/>
    </location>
</feature>
<feature type="signal peptide" evidence="1">
    <location>
        <begin position="1"/>
        <end position="25"/>
    </location>
</feature>
<name>A0ABT2TVW9_9FIRM</name>
<gene>
    <name evidence="2" type="ORF">OCV61_13365</name>
</gene>
<keyword evidence="1" id="KW-0732">Signal</keyword>
<protein>
    <submittedName>
        <fullName evidence="2">Uncharacterized protein</fullName>
    </submittedName>
</protein>